<keyword evidence="2 4" id="KW-0863">Zinc-finger</keyword>
<feature type="region of interest" description="Disordered" evidence="5">
    <location>
        <begin position="1"/>
        <end position="20"/>
    </location>
</feature>
<feature type="region of interest" description="Disordered" evidence="5">
    <location>
        <begin position="179"/>
        <end position="205"/>
    </location>
</feature>
<dbReference type="PROSITE" id="PS51999">
    <property type="entry name" value="ZF_GRF"/>
    <property type="match status" value="1"/>
</dbReference>
<feature type="compositionally biased region" description="Basic and acidic residues" evidence="5">
    <location>
        <begin position="77"/>
        <end position="93"/>
    </location>
</feature>
<reference evidence="7 8" key="1">
    <citation type="journal article" date="2023" name="Commun. Biol.">
        <title>Genome analysis of Parmales, the sister group of diatoms, reveals the evolutionary specialization of diatoms from phago-mixotrophs to photoautotrophs.</title>
        <authorList>
            <person name="Ban H."/>
            <person name="Sato S."/>
            <person name="Yoshikawa S."/>
            <person name="Yamada K."/>
            <person name="Nakamura Y."/>
            <person name="Ichinomiya M."/>
            <person name="Sato N."/>
            <person name="Blanc-Mathieu R."/>
            <person name="Endo H."/>
            <person name="Kuwata A."/>
            <person name="Ogata H."/>
        </authorList>
    </citation>
    <scope>NUCLEOTIDE SEQUENCE [LARGE SCALE GENOMIC DNA]</scope>
</reference>
<organism evidence="7 8">
    <name type="scientific">Tetraparma gracilis</name>
    <dbReference type="NCBI Taxonomy" id="2962635"/>
    <lineage>
        <taxon>Eukaryota</taxon>
        <taxon>Sar</taxon>
        <taxon>Stramenopiles</taxon>
        <taxon>Ochrophyta</taxon>
        <taxon>Bolidophyceae</taxon>
        <taxon>Parmales</taxon>
        <taxon>Triparmaceae</taxon>
        <taxon>Tetraparma</taxon>
    </lineage>
</organism>
<feature type="non-terminal residue" evidence="7">
    <location>
        <position position="261"/>
    </location>
</feature>
<keyword evidence="3" id="KW-0862">Zinc</keyword>
<dbReference type="Proteomes" id="UP001165060">
    <property type="component" value="Unassembled WGS sequence"/>
</dbReference>
<accession>A0ABQ6MC97</accession>
<sequence>TTTTTTTTAAAAAAAGAGSPPACECGSPCALRTHRRRGEHRGWTFWSCAGPPMEQCDHFLWQSQRDTISALPGEGGKGGEGRERGEGGERGEAPECECGAEAAAHLSAASGEYFFKCPRPREDKCKFFVFATGPKAPRVYDVGVMRRLAAANAPQEEPANLTERHNADRRFKVDPEKFACQLPNPGAAQPAEKDEEGPEEGPPYAINKRLSDFLSKLSAAHKETQITAMDNWRVYNYKKASQKVRDFHLPLDPGNEANMVE</sequence>
<evidence type="ECO:0000256" key="4">
    <source>
        <dbReference type="PROSITE-ProRule" id="PRU01343"/>
    </source>
</evidence>
<feature type="compositionally biased region" description="Low complexity" evidence="5">
    <location>
        <begin position="1"/>
        <end position="18"/>
    </location>
</feature>
<keyword evidence="8" id="KW-1185">Reference proteome</keyword>
<comment type="caution">
    <text evidence="7">The sequence shown here is derived from an EMBL/GenBank/DDBJ whole genome shotgun (WGS) entry which is preliminary data.</text>
</comment>
<evidence type="ECO:0000313" key="7">
    <source>
        <dbReference type="EMBL" id="GMI23624.1"/>
    </source>
</evidence>
<dbReference type="InterPro" id="IPR010666">
    <property type="entry name" value="Znf_GRF"/>
</dbReference>
<feature type="region of interest" description="Disordered" evidence="5">
    <location>
        <begin position="69"/>
        <end position="93"/>
    </location>
</feature>
<evidence type="ECO:0000256" key="5">
    <source>
        <dbReference type="SAM" id="MobiDB-lite"/>
    </source>
</evidence>
<dbReference type="Pfam" id="PF06839">
    <property type="entry name" value="Zn_ribbon_GRF"/>
    <property type="match status" value="1"/>
</dbReference>
<evidence type="ECO:0000256" key="1">
    <source>
        <dbReference type="ARBA" id="ARBA00022723"/>
    </source>
</evidence>
<name>A0ABQ6MC97_9STRA</name>
<evidence type="ECO:0000313" key="8">
    <source>
        <dbReference type="Proteomes" id="UP001165060"/>
    </source>
</evidence>
<proteinExistence type="predicted"/>
<evidence type="ECO:0000256" key="3">
    <source>
        <dbReference type="ARBA" id="ARBA00022833"/>
    </source>
</evidence>
<gene>
    <name evidence="7" type="ORF">TeGR_g4009</name>
</gene>
<dbReference type="EMBL" id="BRYB01001342">
    <property type="protein sequence ID" value="GMI23624.1"/>
    <property type="molecule type" value="Genomic_DNA"/>
</dbReference>
<keyword evidence="1" id="KW-0479">Metal-binding</keyword>
<feature type="domain" description="GRF-type" evidence="6">
    <location>
        <begin position="23"/>
        <end position="65"/>
    </location>
</feature>
<evidence type="ECO:0000256" key="2">
    <source>
        <dbReference type="ARBA" id="ARBA00022771"/>
    </source>
</evidence>
<feature type="non-terminal residue" evidence="7">
    <location>
        <position position="1"/>
    </location>
</feature>
<protein>
    <recommendedName>
        <fullName evidence="6">GRF-type domain-containing protein</fullName>
    </recommendedName>
</protein>
<evidence type="ECO:0000259" key="6">
    <source>
        <dbReference type="PROSITE" id="PS51999"/>
    </source>
</evidence>